<feature type="compositionally biased region" description="Polar residues" evidence="1">
    <location>
        <begin position="250"/>
        <end position="261"/>
    </location>
</feature>
<feature type="compositionally biased region" description="Low complexity" evidence="1">
    <location>
        <begin position="36"/>
        <end position="46"/>
    </location>
</feature>
<evidence type="ECO:0000313" key="3">
    <source>
        <dbReference type="Proteomes" id="UP000541154"/>
    </source>
</evidence>
<feature type="region of interest" description="Disordered" evidence="1">
    <location>
        <begin position="35"/>
        <end position="135"/>
    </location>
</feature>
<dbReference type="AlphaFoldDB" id="A0A8H6EAA7"/>
<feature type="compositionally biased region" description="Low complexity" evidence="1">
    <location>
        <begin position="808"/>
        <end position="834"/>
    </location>
</feature>
<feature type="compositionally biased region" description="Basic and acidic residues" evidence="1">
    <location>
        <begin position="495"/>
        <end position="504"/>
    </location>
</feature>
<feature type="region of interest" description="Disordered" evidence="1">
    <location>
        <begin position="169"/>
        <end position="657"/>
    </location>
</feature>
<feature type="compositionally biased region" description="Pro residues" evidence="1">
    <location>
        <begin position="416"/>
        <end position="425"/>
    </location>
</feature>
<feature type="compositionally biased region" description="Basic and acidic residues" evidence="1">
    <location>
        <begin position="67"/>
        <end position="79"/>
    </location>
</feature>
<organism evidence="2 3">
    <name type="scientific">Petromyces alliaceus</name>
    <name type="common">Aspergillus alliaceus</name>
    <dbReference type="NCBI Taxonomy" id="209559"/>
    <lineage>
        <taxon>Eukaryota</taxon>
        <taxon>Fungi</taxon>
        <taxon>Dikarya</taxon>
        <taxon>Ascomycota</taxon>
        <taxon>Pezizomycotina</taxon>
        <taxon>Eurotiomycetes</taxon>
        <taxon>Eurotiomycetidae</taxon>
        <taxon>Eurotiales</taxon>
        <taxon>Aspergillaceae</taxon>
        <taxon>Aspergillus</taxon>
        <taxon>Aspergillus subgen. Circumdati</taxon>
    </lineage>
</organism>
<accession>A0A8H6EAA7</accession>
<dbReference type="Proteomes" id="UP000541154">
    <property type="component" value="Unassembled WGS sequence"/>
</dbReference>
<feature type="compositionally biased region" description="Basic and acidic residues" evidence="1">
    <location>
        <begin position="520"/>
        <end position="592"/>
    </location>
</feature>
<proteinExistence type="predicted"/>
<feature type="compositionally biased region" description="Polar residues" evidence="1">
    <location>
        <begin position="377"/>
        <end position="388"/>
    </location>
</feature>
<keyword evidence="3" id="KW-1185">Reference proteome</keyword>
<feature type="compositionally biased region" description="Basic and acidic residues" evidence="1">
    <location>
        <begin position="263"/>
        <end position="276"/>
    </location>
</feature>
<feature type="compositionally biased region" description="Low complexity" evidence="1">
    <location>
        <begin position="110"/>
        <end position="127"/>
    </location>
</feature>
<feature type="region of interest" description="Disordered" evidence="1">
    <location>
        <begin position="681"/>
        <end position="765"/>
    </location>
</feature>
<reference evidence="2 3" key="1">
    <citation type="submission" date="2019-04" db="EMBL/GenBank/DDBJ databases">
        <title>Aspergillus burnettii sp. nov., novel species from soil in southeast Queensland.</title>
        <authorList>
            <person name="Gilchrist C.L.M."/>
            <person name="Pitt J.I."/>
            <person name="Lange L."/>
            <person name="Lacey H.J."/>
            <person name="Vuong D."/>
            <person name="Midgley D.J."/>
            <person name="Greenfield P."/>
            <person name="Bradbury M."/>
            <person name="Lacey E."/>
            <person name="Busk P.K."/>
            <person name="Pilgaard B."/>
            <person name="Chooi Y.H."/>
            <person name="Piggott A.M."/>
        </authorList>
    </citation>
    <scope>NUCLEOTIDE SEQUENCE [LARGE SCALE GENOMIC DNA]</scope>
    <source>
        <strain evidence="2 3">FRR 5400</strain>
    </source>
</reference>
<feature type="region of interest" description="Disordered" evidence="1">
    <location>
        <begin position="805"/>
        <end position="872"/>
    </location>
</feature>
<sequence length="906" mass="98960">MSTIPAGYIQPPGLSNIQPRTEHVPDLVQFFQAQESLSSGSSQSGGAREIFKAGQRRLRQLAQRPRRGNDPQTKTEEASRQLLALQQEGFLPISLPAPKTKKSAPKRSIDSTVSSSLSTSNHSFQSSSRREVESIGQPWLESSLQRLDTRETKGSRLSSLDLRDFTSLIDAAGPHPPRLEDVTPPPYQPSAQLNNPPKDNRDSQDHSFNPETRNISTSSVSEPVDEIEALPKFPDIPDRTSSHHAKMSVSIISSDNKQQSEALKLREHKDVPEAAGRRSPLTNAPNTIPSHSNPAVQTLKLFPDTTPPRMPNKGALRISNGCPSPAMGSLQTTPAQQSSSAASTPQSDGKTKPASRTSGCDDEFEKPSRMGHVPQMQPASLNKSTVSNPGHEKLSVARNSRRPASLPMGAIDAFPLPAPMRPLPALPEGVAGIRPIHGHEAHTSRKSPQVVQRQQDSQLPPRSTEDGPKGSSVKRVNHVSIPGRTASDTTNPGIAKDRGHELSKADTSSPTIPVPSVRDVQSRAERVCALKKKDMSASRIYLKDSDSRPLERGRSLSSRLSERTSSEKYGEATVAPRDRDEGAHNRCERGLADTHSPPLSPVSWNSPEPSTEAHATGNNGSSLDWAHATSFDTRGHSSLPASKRNSHCYPSGGARSTSVLGERLNNELDLFERSATPLASSEDEAVDFGSHKQQPHPISSRRRQPRLASIEVGEPATHKTRHTKKPSSYDYSRPITPRNRRSHGLEKASPQSPYYYHEKRGSRHRPSYVRELEKRIAHLEHLNKTLQAALLAALDVGGKQNVEGLLGGSSTSLSTTPTGRSFSSMTNTSSSPDSHVMRNERAARRRQPPYRPETWIASPGSSQRSSYGSEASADIRELENMIEDFDFGWVSDQSNPESTQKLKLRA</sequence>
<feature type="compositionally biased region" description="Low complexity" evidence="1">
    <location>
        <begin position="857"/>
        <end position="872"/>
    </location>
</feature>
<gene>
    <name evidence="2" type="ORF">ETB97_004530</name>
</gene>
<dbReference type="EMBL" id="SPNV01000021">
    <property type="protein sequence ID" value="KAF5865322.1"/>
    <property type="molecule type" value="Genomic_DNA"/>
</dbReference>
<protein>
    <submittedName>
        <fullName evidence="2">Uncharacterized protein</fullName>
    </submittedName>
</protein>
<comment type="caution">
    <text evidence="2">The sequence shown here is derived from an EMBL/GenBank/DDBJ whole genome shotgun (WGS) entry which is preliminary data.</text>
</comment>
<feature type="compositionally biased region" description="Low complexity" evidence="1">
    <location>
        <begin position="331"/>
        <end position="347"/>
    </location>
</feature>
<feature type="compositionally biased region" description="Polar residues" evidence="1">
    <location>
        <begin position="206"/>
        <end position="221"/>
    </location>
</feature>
<name>A0A8H6EAA7_PETAA</name>
<feature type="compositionally biased region" description="Polar residues" evidence="1">
    <location>
        <begin position="446"/>
        <end position="461"/>
    </location>
</feature>
<evidence type="ECO:0000256" key="1">
    <source>
        <dbReference type="SAM" id="MobiDB-lite"/>
    </source>
</evidence>
<feature type="compositionally biased region" description="Polar residues" evidence="1">
    <location>
        <begin position="280"/>
        <end position="296"/>
    </location>
</feature>
<feature type="region of interest" description="Disordered" evidence="1">
    <location>
        <begin position="1"/>
        <end position="20"/>
    </location>
</feature>
<evidence type="ECO:0000313" key="2">
    <source>
        <dbReference type="EMBL" id="KAF5865322.1"/>
    </source>
</evidence>